<dbReference type="AlphaFoldDB" id="A0A1I2VPB9"/>
<keyword evidence="5" id="KW-1185">Reference proteome</keyword>
<dbReference type="OrthoDB" id="668980at2"/>
<dbReference type="Pfam" id="PF13505">
    <property type="entry name" value="OMP_b-brl"/>
    <property type="match status" value="1"/>
</dbReference>
<name>A0A1I2VPB9_9SPHI</name>
<feature type="signal peptide" evidence="2">
    <location>
        <begin position="1"/>
        <end position="20"/>
    </location>
</feature>
<sequence>MKKILLSFSLIAGLTLSVFAQQQNQKIKVGIGGEFLYALGSTAEFYNLGYGVSAQGEYLFSPKLSATLSGGYMVLTINKLFKEIYEEWDVKIDSKTFYPVKAGLKYNLNKTFYAAAEAGASISKDKTARGNSFAYAGGLGSSFEVSSKASLDFGLRYEEWAVSAKDRLSFIGFRAAYSFGL</sequence>
<dbReference type="SUPFAM" id="SSF56925">
    <property type="entry name" value="OMPA-like"/>
    <property type="match status" value="1"/>
</dbReference>
<evidence type="ECO:0000256" key="1">
    <source>
        <dbReference type="ARBA" id="ARBA00022729"/>
    </source>
</evidence>
<protein>
    <submittedName>
        <fullName evidence="4">Outer membrane protein beta-barrel domain-containing protein</fullName>
    </submittedName>
</protein>
<proteinExistence type="predicted"/>
<evidence type="ECO:0000256" key="2">
    <source>
        <dbReference type="SAM" id="SignalP"/>
    </source>
</evidence>
<feature type="chain" id="PRO_5011767505" evidence="2">
    <location>
        <begin position="21"/>
        <end position="181"/>
    </location>
</feature>
<evidence type="ECO:0000259" key="3">
    <source>
        <dbReference type="Pfam" id="PF13505"/>
    </source>
</evidence>
<dbReference type="InterPro" id="IPR027385">
    <property type="entry name" value="Beta-barrel_OMP"/>
</dbReference>
<accession>A0A1I2VPB9</accession>
<dbReference type="RefSeq" id="WP_090992686.1">
    <property type="nucleotide sequence ID" value="NZ_FOPP01000003.1"/>
</dbReference>
<dbReference type="STRING" id="414048.SAMN04489864_103171"/>
<dbReference type="Proteomes" id="UP000199666">
    <property type="component" value="Unassembled WGS sequence"/>
</dbReference>
<evidence type="ECO:0000313" key="4">
    <source>
        <dbReference type="EMBL" id="SFG91154.1"/>
    </source>
</evidence>
<dbReference type="Gene3D" id="2.40.160.20">
    <property type="match status" value="1"/>
</dbReference>
<reference evidence="4 5" key="1">
    <citation type="submission" date="2016-10" db="EMBL/GenBank/DDBJ databases">
        <authorList>
            <person name="de Groot N.N."/>
        </authorList>
    </citation>
    <scope>NUCLEOTIDE SEQUENCE [LARGE SCALE GENOMIC DNA]</scope>
    <source>
        <strain evidence="4 5">DSM 18684</strain>
    </source>
</reference>
<dbReference type="InterPro" id="IPR011250">
    <property type="entry name" value="OMP/PagP_B-barrel"/>
</dbReference>
<evidence type="ECO:0000313" key="5">
    <source>
        <dbReference type="Proteomes" id="UP000199666"/>
    </source>
</evidence>
<dbReference type="EMBL" id="FOPP01000003">
    <property type="protein sequence ID" value="SFG91154.1"/>
    <property type="molecule type" value="Genomic_DNA"/>
</dbReference>
<organism evidence="4 5">
    <name type="scientific">Pedobacter insulae</name>
    <dbReference type="NCBI Taxonomy" id="414048"/>
    <lineage>
        <taxon>Bacteria</taxon>
        <taxon>Pseudomonadati</taxon>
        <taxon>Bacteroidota</taxon>
        <taxon>Sphingobacteriia</taxon>
        <taxon>Sphingobacteriales</taxon>
        <taxon>Sphingobacteriaceae</taxon>
        <taxon>Pedobacter</taxon>
    </lineage>
</organism>
<gene>
    <name evidence="4" type="ORF">SAMN04489864_103171</name>
</gene>
<feature type="domain" description="Outer membrane protein beta-barrel" evidence="3">
    <location>
        <begin position="9"/>
        <end position="179"/>
    </location>
</feature>
<keyword evidence="1 2" id="KW-0732">Signal</keyword>